<gene>
    <name evidence="2" type="ORF">AVDCRST_MAG89-427</name>
</gene>
<feature type="compositionally biased region" description="Gly residues" evidence="1">
    <location>
        <begin position="388"/>
        <end position="403"/>
    </location>
</feature>
<feature type="compositionally biased region" description="Basic residues" evidence="1">
    <location>
        <begin position="15"/>
        <end position="39"/>
    </location>
</feature>
<feature type="non-terminal residue" evidence="2">
    <location>
        <position position="1"/>
    </location>
</feature>
<proteinExistence type="predicted"/>
<feature type="compositionally biased region" description="Basic residues" evidence="1">
    <location>
        <begin position="438"/>
        <end position="454"/>
    </location>
</feature>
<accession>A0A6J4KBI4</accession>
<name>A0A6J4KBI4_9BACT</name>
<feature type="compositionally biased region" description="Low complexity" evidence="1">
    <location>
        <begin position="179"/>
        <end position="194"/>
    </location>
</feature>
<reference evidence="2" key="1">
    <citation type="submission" date="2020-02" db="EMBL/GenBank/DDBJ databases">
        <authorList>
            <person name="Meier V. D."/>
        </authorList>
    </citation>
    <scope>NUCLEOTIDE SEQUENCE</scope>
    <source>
        <strain evidence="2">AVDCRST_MAG89</strain>
    </source>
</reference>
<feature type="non-terminal residue" evidence="2">
    <location>
        <position position="454"/>
    </location>
</feature>
<feature type="compositionally biased region" description="Basic and acidic residues" evidence="1">
    <location>
        <begin position="98"/>
        <end position="113"/>
    </location>
</feature>
<dbReference type="AlphaFoldDB" id="A0A6J4KBI4"/>
<feature type="compositionally biased region" description="Basic and acidic residues" evidence="1">
    <location>
        <begin position="345"/>
        <end position="367"/>
    </location>
</feature>
<protein>
    <submittedName>
        <fullName evidence="2">Allantoinase</fullName>
        <ecNumber evidence="2">3.5.2.5</ecNumber>
    </submittedName>
</protein>
<sequence>AASRRPGHPFAPRGPARRHAPRSRPHLRRPHCVRRRLRRCAGWDGGGRGGLHRHARAGGHARARQRAGAHRVGGMGDGDARRGGGRSDLTGRNAPEQHPGDHQRPRADAEGGRGVEQVQRGRGVLGRRGARQRGGPPRVVGGGRLRLQVLSRPVRRRRVPARGRGGPAARHARAGGTGRPAAGARGASGAAGARRGFRRRNGPAQLRGLRPLAPAGSGGAGDRAGHPPVPRVRHARTRGAPGGGRGAPPAARRPRPGAAGDGGNLPALPALRGRRHRGRRDGVQVRAAHPGQPEPAGAVGCARGRRHRPGGLRPLPLPAGDEGARGGRLVRGLGRHRLAAAGASRDVERGQGARDGAGAHRALDERGAGAPGGTGGQERRHRPRPGCRPGGVGPRRTGAGGAGDASSPPQADAVRGRPLFRRGAGDVRSWSPGVPPRPVHRRTRRAPSPSRRRM</sequence>
<dbReference type="GO" id="GO:0004038">
    <property type="term" value="F:allantoinase activity"/>
    <property type="evidence" value="ECO:0007669"/>
    <property type="project" value="UniProtKB-EC"/>
</dbReference>
<keyword evidence="2" id="KW-0378">Hydrolase</keyword>
<feature type="region of interest" description="Disordered" evidence="1">
    <location>
        <begin position="1"/>
        <end position="454"/>
    </location>
</feature>
<dbReference type="EMBL" id="CADCTV010000098">
    <property type="protein sequence ID" value="CAA9300422.1"/>
    <property type="molecule type" value="Genomic_DNA"/>
</dbReference>
<feature type="compositionally biased region" description="Low complexity" evidence="1">
    <location>
        <begin position="133"/>
        <end position="152"/>
    </location>
</feature>
<dbReference type="EC" id="3.5.2.5" evidence="2"/>
<organism evidence="2">
    <name type="scientific">uncultured Gemmatimonadota bacterium</name>
    <dbReference type="NCBI Taxonomy" id="203437"/>
    <lineage>
        <taxon>Bacteria</taxon>
        <taxon>Pseudomonadati</taxon>
        <taxon>Gemmatimonadota</taxon>
        <taxon>environmental samples</taxon>
    </lineage>
</organism>
<evidence type="ECO:0000256" key="1">
    <source>
        <dbReference type="SAM" id="MobiDB-lite"/>
    </source>
</evidence>
<feature type="compositionally biased region" description="Basic residues" evidence="1">
    <location>
        <begin position="50"/>
        <end position="69"/>
    </location>
</feature>
<evidence type="ECO:0000313" key="2">
    <source>
        <dbReference type="EMBL" id="CAA9300422.1"/>
    </source>
</evidence>